<organism evidence="2 3">
    <name type="scientific">Agrocybe chaxingu</name>
    <dbReference type="NCBI Taxonomy" id="84603"/>
    <lineage>
        <taxon>Eukaryota</taxon>
        <taxon>Fungi</taxon>
        <taxon>Dikarya</taxon>
        <taxon>Basidiomycota</taxon>
        <taxon>Agaricomycotina</taxon>
        <taxon>Agaricomycetes</taxon>
        <taxon>Agaricomycetidae</taxon>
        <taxon>Agaricales</taxon>
        <taxon>Agaricineae</taxon>
        <taxon>Strophariaceae</taxon>
        <taxon>Agrocybe</taxon>
    </lineage>
</organism>
<protein>
    <recommendedName>
        <fullName evidence="1">DUF6593 domain-containing protein</fullName>
    </recommendedName>
</protein>
<keyword evidence="3" id="KW-1185">Reference proteome</keyword>
<evidence type="ECO:0000259" key="1">
    <source>
        <dbReference type="Pfam" id="PF20236"/>
    </source>
</evidence>
<sequence>MASSRSSLSSSSTYWGAYDLDPHVPENTENTEEQAFASTSTLVNEAPSLSLMFDRNSVINATLYSRTSPMYKITTNKNATRTDLCDLADQRVVATVKRREIFPDVVVFAHQRGKSVRISKWLKTMKVPGTRPTASIETETGRFTWRSDETHRLALYPEDETEFPIAYSRTVLDPPTIGLVIKAGSDTMHIEIITSFLILEHRLRMQEKRQEDHLYGLGGPFVVMG</sequence>
<dbReference type="OrthoDB" id="3256331at2759"/>
<dbReference type="Proteomes" id="UP001148786">
    <property type="component" value="Unassembled WGS sequence"/>
</dbReference>
<dbReference type="InterPro" id="IPR046528">
    <property type="entry name" value="DUF6593"/>
</dbReference>
<dbReference type="AlphaFoldDB" id="A0A9W8TGG1"/>
<accession>A0A9W8TGG1</accession>
<dbReference type="EMBL" id="JANKHO010000018">
    <property type="protein sequence ID" value="KAJ3517485.1"/>
    <property type="molecule type" value="Genomic_DNA"/>
</dbReference>
<reference evidence="2" key="1">
    <citation type="submission" date="2022-07" db="EMBL/GenBank/DDBJ databases">
        <title>Genome Sequence of Agrocybe chaxingu.</title>
        <authorList>
            <person name="Buettner E."/>
        </authorList>
    </citation>
    <scope>NUCLEOTIDE SEQUENCE</scope>
    <source>
        <strain evidence="2">MP-N11</strain>
    </source>
</reference>
<comment type="caution">
    <text evidence="2">The sequence shown here is derived from an EMBL/GenBank/DDBJ whole genome shotgun (WGS) entry which is preliminary data.</text>
</comment>
<feature type="domain" description="DUF6593" evidence="1">
    <location>
        <begin position="56"/>
        <end position="205"/>
    </location>
</feature>
<dbReference type="Pfam" id="PF20236">
    <property type="entry name" value="DUF6593"/>
    <property type="match status" value="1"/>
</dbReference>
<gene>
    <name evidence="2" type="ORF">NLJ89_g484</name>
</gene>
<evidence type="ECO:0000313" key="2">
    <source>
        <dbReference type="EMBL" id="KAJ3517485.1"/>
    </source>
</evidence>
<proteinExistence type="predicted"/>
<name>A0A9W8TGG1_9AGAR</name>
<evidence type="ECO:0000313" key="3">
    <source>
        <dbReference type="Proteomes" id="UP001148786"/>
    </source>
</evidence>